<dbReference type="EC" id="5.6.2.3" evidence="11 12"/>
<keyword evidence="3 12" id="KW-0235">DNA replication</keyword>
<comment type="catalytic activity">
    <reaction evidence="10 12">
        <text>ATP + H2O = ADP + phosphate + H(+)</text>
        <dbReference type="Rhea" id="RHEA:13065"/>
        <dbReference type="ChEBI" id="CHEBI:15377"/>
        <dbReference type="ChEBI" id="CHEBI:15378"/>
        <dbReference type="ChEBI" id="CHEBI:30616"/>
        <dbReference type="ChEBI" id="CHEBI:43474"/>
        <dbReference type="ChEBI" id="CHEBI:456216"/>
        <dbReference type="EC" id="5.6.2.3"/>
    </reaction>
</comment>
<evidence type="ECO:0000256" key="11">
    <source>
        <dbReference type="NCBIfam" id="TIGR00665"/>
    </source>
</evidence>
<dbReference type="GO" id="GO:0016787">
    <property type="term" value="F:hydrolase activity"/>
    <property type="evidence" value="ECO:0007669"/>
    <property type="project" value="UniProtKB-KW"/>
</dbReference>
<dbReference type="CDD" id="cd00984">
    <property type="entry name" value="DnaB_C"/>
    <property type="match status" value="1"/>
</dbReference>
<keyword evidence="8 12" id="KW-0238">DNA-binding</keyword>
<evidence type="ECO:0000256" key="5">
    <source>
        <dbReference type="ARBA" id="ARBA00022801"/>
    </source>
</evidence>
<keyword evidence="9" id="KW-0413">Isomerase</keyword>
<dbReference type="PANTHER" id="PTHR30153:SF2">
    <property type="entry name" value="REPLICATIVE DNA HELICASE"/>
    <property type="match status" value="1"/>
</dbReference>
<evidence type="ECO:0000313" key="15">
    <source>
        <dbReference type="EMBL" id="WMW66996.1"/>
    </source>
</evidence>
<evidence type="ECO:0000256" key="2">
    <source>
        <dbReference type="ARBA" id="ARBA00022515"/>
    </source>
</evidence>
<keyword evidence="2 12" id="KW-0639">Primosome</keyword>
<dbReference type="Pfam" id="PF00772">
    <property type="entry name" value="DnaB"/>
    <property type="match status" value="1"/>
</dbReference>
<protein>
    <recommendedName>
        <fullName evidence="11 12">Replicative DNA helicase</fullName>
        <ecNumber evidence="11 12">5.6.2.3</ecNumber>
    </recommendedName>
</protein>
<keyword evidence="6 12" id="KW-0347">Helicase</keyword>
<keyword evidence="16" id="KW-1185">Reference proteome</keyword>
<dbReference type="Pfam" id="PF03796">
    <property type="entry name" value="DnaB_C"/>
    <property type="match status" value="1"/>
</dbReference>
<evidence type="ECO:0000256" key="7">
    <source>
        <dbReference type="ARBA" id="ARBA00022840"/>
    </source>
</evidence>
<keyword evidence="4 12" id="KW-0547">Nucleotide-binding</keyword>
<dbReference type="NCBIfam" id="TIGR00665">
    <property type="entry name" value="DnaB"/>
    <property type="match status" value="1"/>
</dbReference>
<dbReference type="Gene3D" id="3.40.50.300">
    <property type="entry name" value="P-loop containing nucleotide triphosphate hydrolases"/>
    <property type="match status" value="1"/>
</dbReference>
<dbReference type="InterPro" id="IPR007693">
    <property type="entry name" value="DNA_helicase_DnaB-like_N"/>
</dbReference>
<evidence type="ECO:0000256" key="10">
    <source>
        <dbReference type="ARBA" id="ARBA00048954"/>
    </source>
</evidence>
<organism evidence="15 16">
    <name type="scientific">Nitratidesulfovibrio liaohensis</name>
    <dbReference type="NCBI Taxonomy" id="2604158"/>
    <lineage>
        <taxon>Bacteria</taxon>
        <taxon>Pseudomonadati</taxon>
        <taxon>Thermodesulfobacteriota</taxon>
        <taxon>Desulfovibrionia</taxon>
        <taxon>Desulfovibrionales</taxon>
        <taxon>Desulfovibrionaceae</taxon>
        <taxon>Nitratidesulfovibrio</taxon>
    </lineage>
</organism>
<dbReference type="Gene3D" id="1.10.860.10">
    <property type="entry name" value="DNAb Helicase, Chain A"/>
    <property type="match status" value="1"/>
</dbReference>
<gene>
    <name evidence="15" type="primary">dnaB</name>
    <name evidence="15" type="ORF">KPS_001633</name>
</gene>
<sequence>MPQNPSWKPSRKPRPNSHSDSDAASAYQGGGGAPDPTERASADLLRRVPPHSTEAEQAVLGGILLRNSVLHSVVDTLRPEDFYLPAHQQIYDACLELYRRNAPIDLVTMAEYLQSQSRLEGVGGAVYLAELAQSTISAANAEHYSTIVRDKSLLRSLIGAGSEIISNCYDASREVQKLLDESEQAVFAISERVSGKMFRSAKELVNKVFEDLVKRCDRKEVVTGVTTGFVQLDQMTSGLQPSDLIIVAARPSMGKTAFALNMCLRAAVNQNVPVAIYSPEMSMEQLVMRMLCSLGKVDLSKVRKGFLDDEDWQRLYHAADVLSQAPIYIDDTPAITTLDLRARTRRLRAERGVGLVMVDYLQLMRSARRVDSRELEISEISRSLKALAKELTIPVIALSQLNRKVEERTNKRPMLSDLRESGAIEQDADVIMFIYRDDAYNKRDDNPRKGIAEIIIGKQRNGPVGVAELAYLASHTAFEDLTFVPPPPSEGYGD</sequence>
<dbReference type="InterPro" id="IPR007692">
    <property type="entry name" value="DNA_helicase_DnaB"/>
</dbReference>
<dbReference type="SUPFAM" id="SSF52540">
    <property type="entry name" value="P-loop containing nucleoside triphosphate hydrolases"/>
    <property type="match status" value="1"/>
</dbReference>
<feature type="domain" description="SF4 helicase" evidence="14">
    <location>
        <begin position="218"/>
        <end position="485"/>
    </location>
</feature>
<dbReference type="InterPro" id="IPR007694">
    <property type="entry name" value="DNA_helicase_DnaB-like_C"/>
</dbReference>
<dbReference type="InterPro" id="IPR036185">
    <property type="entry name" value="DNA_heli_DnaB-like_N_sf"/>
</dbReference>
<comment type="similarity">
    <text evidence="1 12">Belongs to the helicase family. DnaB subfamily.</text>
</comment>
<comment type="function">
    <text evidence="12">The main replicative DNA helicase, it participates in initiation and elongation during chromosome replication. Travels ahead of the DNA replisome, separating dsDNA into templates for DNA synthesis. A processive ATP-dependent 5'-3' DNA helicase it has DNA-dependent ATPase activity.</text>
</comment>
<evidence type="ECO:0000256" key="13">
    <source>
        <dbReference type="SAM" id="MobiDB-lite"/>
    </source>
</evidence>
<evidence type="ECO:0000256" key="3">
    <source>
        <dbReference type="ARBA" id="ARBA00022705"/>
    </source>
</evidence>
<accession>A0ABY9R5I3</accession>
<dbReference type="RefSeq" id="WP_408733743.1">
    <property type="nucleotide sequence ID" value="NZ_CP133659.1"/>
</dbReference>
<evidence type="ECO:0000256" key="12">
    <source>
        <dbReference type="RuleBase" id="RU362085"/>
    </source>
</evidence>
<reference evidence="15" key="1">
    <citation type="submission" date="2023-09" db="EMBL/GenBank/DDBJ databases">
        <authorList>
            <consortium name="CW5 consortium"/>
            <person name="Lu C.-W."/>
        </authorList>
    </citation>
    <scope>NUCLEOTIDE SEQUENCE</scope>
    <source>
        <strain evidence="15">KPS</strain>
    </source>
</reference>
<evidence type="ECO:0000256" key="8">
    <source>
        <dbReference type="ARBA" id="ARBA00023125"/>
    </source>
</evidence>
<dbReference type="GO" id="GO:0003678">
    <property type="term" value="F:DNA helicase activity"/>
    <property type="evidence" value="ECO:0007669"/>
    <property type="project" value="UniProtKB-EC"/>
</dbReference>
<name>A0ABY9R5I3_9BACT</name>
<keyword evidence="5 12" id="KW-0378">Hydrolase</keyword>
<dbReference type="InterPro" id="IPR016136">
    <property type="entry name" value="DNA_helicase_N/primase_C"/>
</dbReference>
<dbReference type="PANTHER" id="PTHR30153">
    <property type="entry name" value="REPLICATIVE DNA HELICASE DNAB"/>
    <property type="match status" value="1"/>
</dbReference>
<evidence type="ECO:0000313" key="16">
    <source>
        <dbReference type="Proteomes" id="UP001180616"/>
    </source>
</evidence>
<evidence type="ECO:0000256" key="9">
    <source>
        <dbReference type="ARBA" id="ARBA00023235"/>
    </source>
</evidence>
<proteinExistence type="inferred from homology"/>
<dbReference type="SUPFAM" id="SSF48024">
    <property type="entry name" value="N-terminal domain of DnaB helicase"/>
    <property type="match status" value="1"/>
</dbReference>
<evidence type="ECO:0000256" key="1">
    <source>
        <dbReference type="ARBA" id="ARBA00008428"/>
    </source>
</evidence>
<dbReference type="InterPro" id="IPR027417">
    <property type="entry name" value="P-loop_NTPase"/>
</dbReference>
<dbReference type="EMBL" id="CP133659">
    <property type="protein sequence ID" value="WMW66996.1"/>
    <property type="molecule type" value="Genomic_DNA"/>
</dbReference>
<dbReference type="Proteomes" id="UP001180616">
    <property type="component" value="Chromosome"/>
</dbReference>
<evidence type="ECO:0000256" key="6">
    <source>
        <dbReference type="ARBA" id="ARBA00022806"/>
    </source>
</evidence>
<feature type="region of interest" description="Disordered" evidence="13">
    <location>
        <begin position="1"/>
        <end position="39"/>
    </location>
</feature>
<keyword evidence="7 12" id="KW-0067">ATP-binding</keyword>
<evidence type="ECO:0000256" key="4">
    <source>
        <dbReference type="ARBA" id="ARBA00022741"/>
    </source>
</evidence>
<dbReference type="NCBIfam" id="NF004384">
    <property type="entry name" value="PRK05748.1"/>
    <property type="match status" value="1"/>
</dbReference>
<dbReference type="PROSITE" id="PS51199">
    <property type="entry name" value="SF4_HELICASE"/>
    <property type="match status" value="1"/>
</dbReference>
<evidence type="ECO:0000259" key="14">
    <source>
        <dbReference type="PROSITE" id="PS51199"/>
    </source>
</evidence>